<evidence type="ECO:0000256" key="8">
    <source>
        <dbReference type="ARBA" id="ARBA00022989"/>
    </source>
</evidence>
<dbReference type="EMBL" id="JAWDGP010000533">
    <property type="protein sequence ID" value="KAK3799867.1"/>
    <property type="molecule type" value="Genomic_DNA"/>
</dbReference>
<dbReference type="SUPFAM" id="SSF53756">
    <property type="entry name" value="UDP-Glycosyltransferase/glycogen phosphorylase"/>
    <property type="match status" value="1"/>
</dbReference>
<evidence type="ECO:0000256" key="11">
    <source>
        <dbReference type="ARBA" id="ARBA00023180"/>
    </source>
</evidence>
<evidence type="ECO:0000256" key="6">
    <source>
        <dbReference type="ARBA" id="ARBA00022692"/>
    </source>
</evidence>
<dbReference type="GO" id="GO:0008417">
    <property type="term" value="F:fucosyltransferase activity"/>
    <property type="evidence" value="ECO:0007669"/>
    <property type="project" value="InterPro"/>
</dbReference>
<evidence type="ECO:0000256" key="1">
    <source>
        <dbReference type="ARBA" id="ARBA00004323"/>
    </source>
</evidence>
<dbReference type="Gene3D" id="3.40.50.11660">
    <property type="entry name" value="Glycosyl transferase family 10, C-terminal domain"/>
    <property type="match status" value="1"/>
</dbReference>
<evidence type="ECO:0000313" key="16">
    <source>
        <dbReference type="Proteomes" id="UP001283361"/>
    </source>
</evidence>
<dbReference type="InterPro" id="IPR038577">
    <property type="entry name" value="GT10-like_C_sf"/>
</dbReference>
<evidence type="ECO:0000259" key="13">
    <source>
        <dbReference type="Pfam" id="PF00852"/>
    </source>
</evidence>
<dbReference type="PANTHER" id="PTHR48438:SF1">
    <property type="entry name" value="ALPHA-(1,3)-FUCOSYLTRANSFERASE C-RELATED"/>
    <property type="match status" value="1"/>
</dbReference>
<feature type="domain" description="Fucosyltransferase C-terminal" evidence="13">
    <location>
        <begin position="200"/>
        <end position="372"/>
    </location>
</feature>
<evidence type="ECO:0000256" key="10">
    <source>
        <dbReference type="ARBA" id="ARBA00023136"/>
    </source>
</evidence>
<gene>
    <name evidence="15" type="ORF">RRG08_014539</name>
</gene>
<dbReference type="Proteomes" id="UP001283361">
    <property type="component" value="Unassembled WGS sequence"/>
</dbReference>
<feature type="domain" description="Fucosyltransferase N-terminal" evidence="14">
    <location>
        <begin position="77"/>
        <end position="173"/>
    </location>
</feature>
<comment type="subcellular location">
    <subcellularLocation>
        <location evidence="1">Golgi apparatus membrane</location>
        <topology evidence="1">Single-pass type II membrane protein</topology>
    </subcellularLocation>
    <subcellularLocation>
        <location evidence="12">Golgi apparatus</location>
        <location evidence="12">Golgi stack membrane</location>
        <topology evidence="12">Single-pass type II membrane protein</topology>
    </subcellularLocation>
</comment>
<evidence type="ECO:0000256" key="3">
    <source>
        <dbReference type="ARBA" id="ARBA00008919"/>
    </source>
</evidence>
<evidence type="ECO:0000256" key="12">
    <source>
        <dbReference type="RuleBase" id="RU003832"/>
    </source>
</evidence>
<protein>
    <recommendedName>
        <fullName evidence="12">Fucosyltransferase</fullName>
        <ecNumber evidence="12">2.4.1.-</ecNumber>
    </recommendedName>
</protein>
<keyword evidence="16" id="KW-1185">Reference proteome</keyword>
<dbReference type="GO" id="GO:0000139">
    <property type="term" value="C:Golgi membrane"/>
    <property type="evidence" value="ECO:0007669"/>
    <property type="project" value="UniProtKB-SubCell"/>
</dbReference>
<comment type="caution">
    <text evidence="15">The sequence shown here is derived from an EMBL/GenBank/DDBJ whole genome shotgun (WGS) entry which is preliminary data.</text>
</comment>
<dbReference type="InterPro" id="IPR031481">
    <property type="entry name" value="Glyco_tran_10_N"/>
</dbReference>
<evidence type="ECO:0000256" key="9">
    <source>
        <dbReference type="ARBA" id="ARBA00023034"/>
    </source>
</evidence>
<evidence type="ECO:0000256" key="7">
    <source>
        <dbReference type="ARBA" id="ARBA00022968"/>
    </source>
</evidence>
<evidence type="ECO:0000256" key="5">
    <source>
        <dbReference type="ARBA" id="ARBA00022679"/>
    </source>
</evidence>
<keyword evidence="7" id="KW-0735">Signal-anchor</keyword>
<evidence type="ECO:0000256" key="2">
    <source>
        <dbReference type="ARBA" id="ARBA00004922"/>
    </source>
</evidence>
<keyword evidence="4 12" id="KW-0328">Glycosyltransferase</keyword>
<keyword evidence="6 12" id="KW-0812">Transmembrane</keyword>
<dbReference type="GO" id="GO:0032580">
    <property type="term" value="C:Golgi cisterna membrane"/>
    <property type="evidence" value="ECO:0007669"/>
    <property type="project" value="UniProtKB-SubCell"/>
</dbReference>
<dbReference type="InterPro" id="IPR001503">
    <property type="entry name" value="Glyco_trans_10"/>
</dbReference>
<evidence type="ECO:0000256" key="4">
    <source>
        <dbReference type="ARBA" id="ARBA00022676"/>
    </source>
</evidence>
<keyword evidence="10" id="KW-0472">Membrane</keyword>
<evidence type="ECO:0000313" key="15">
    <source>
        <dbReference type="EMBL" id="KAK3799867.1"/>
    </source>
</evidence>
<dbReference type="EC" id="2.4.1.-" evidence="12"/>
<dbReference type="Pfam" id="PF00852">
    <property type="entry name" value="Glyco_transf_10"/>
    <property type="match status" value="1"/>
</dbReference>
<comment type="similarity">
    <text evidence="3 12">Belongs to the glycosyltransferase 10 family.</text>
</comment>
<keyword evidence="8" id="KW-1133">Transmembrane helix</keyword>
<dbReference type="Pfam" id="PF17039">
    <property type="entry name" value="Glyco_tran_10_N"/>
    <property type="match status" value="1"/>
</dbReference>
<reference evidence="15" key="1">
    <citation type="journal article" date="2023" name="G3 (Bethesda)">
        <title>A reference genome for the long-term kleptoplast-retaining sea slug Elysia crispata morphotype clarki.</title>
        <authorList>
            <person name="Eastman K.E."/>
            <person name="Pendleton A.L."/>
            <person name="Shaikh M.A."/>
            <person name="Suttiyut T."/>
            <person name="Ogas R."/>
            <person name="Tomko P."/>
            <person name="Gavelis G."/>
            <person name="Widhalm J.R."/>
            <person name="Wisecaver J.H."/>
        </authorList>
    </citation>
    <scope>NUCLEOTIDE SEQUENCE</scope>
    <source>
        <strain evidence="15">ECLA1</strain>
    </source>
</reference>
<accession>A0AAE1B5C8</accession>
<dbReference type="InterPro" id="IPR055270">
    <property type="entry name" value="Glyco_tran_10_C"/>
</dbReference>
<name>A0AAE1B5C8_9GAST</name>
<dbReference type="PANTHER" id="PTHR48438">
    <property type="entry name" value="ALPHA-(1,3)-FUCOSYLTRANSFERASE C-RELATED"/>
    <property type="match status" value="1"/>
</dbReference>
<dbReference type="FunFam" id="3.40.50.11660:FF:000002">
    <property type="entry name" value="Alpha-(1,3)-fucosyltransferase"/>
    <property type="match status" value="1"/>
</dbReference>
<keyword evidence="9 12" id="KW-0333">Golgi apparatus</keyword>
<evidence type="ECO:0000259" key="14">
    <source>
        <dbReference type="Pfam" id="PF17039"/>
    </source>
</evidence>
<keyword evidence="11" id="KW-0325">Glycoprotein</keyword>
<comment type="pathway">
    <text evidence="2">Protein modification; protein glycosylation.</text>
</comment>
<dbReference type="AlphaFoldDB" id="A0AAE1B5C8"/>
<proteinExistence type="inferred from homology"/>
<organism evidence="15 16">
    <name type="scientific">Elysia crispata</name>
    <name type="common">lettuce slug</name>
    <dbReference type="NCBI Taxonomy" id="231223"/>
    <lineage>
        <taxon>Eukaryota</taxon>
        <taxon>Metazoa</taxon>
        <taxon>Spiralia</taxon>
        <taxon>Lophotrochozoa</taxon>
        <taxon>Mollusca</taxon>
        <taxon>Gastropoda</taxon>
        <taxon>Heterobranchia</taxon>
        <taxon>Euthyneura</taxon>
        <taxon>Panpulmonata</taxon>
        <taxon>Sacoglossa</taxon>
        <taxon>Placobranchoidea</taxon>
        <taxon>Plakobranchidae</taxon>
        <taxon>Elysia</taxon>
    </lineage>
</organism>
<keyword evidence="5 12" id="KW-0808">Transferase</keyword>
<sequence>MSTIMLNFKVLKRLMIVLFFCSLALIFGALHYHRQGVNTQVPGDGDIPPKPTDAKLILFSDFPDYYEMEGRQGSNGLAHCTERSPQGQRMKCEVTVDNRRFRQADAVIFYTHGKTQMNDLDFVPEKQPGTTWTFFAVESPVNSKNSLFNDAAFHHKFNSTMGYRTDSEFWHGYIRTQRRQAPLSAEESAAQEVELRRLFRKKSKMAAIFVSHCGAVSRRDEYVRELQKFIPVDVYGKCGPLKCEDGVACNQMLKDDYKFYLAFENSHCFDYVTEKLLRILSDKSVVPVVRGGADYSRLVPKNSVLDTSTFSSPAHLAARLKELAADENRWVQMFQWSSSWEVKGPDLPFCKYCHHLFSQERSSNIYPNVYQWWSKGTCYPVRDLPSAVKRGRLSSFMDAVRSFYN</sequence>